<dbReference type="GO" id="GO:0000166">
    <property type="term" value="F:nucleotide binding"/>
    <property type="evidence" value="ECO:0007669"/>
    <property type="project" value="UniProtKB-KW"/>
</dbReference>
<dbReference type="CDD" id="cd03428">
    <property type="entry name" value="NUDIX_Ap4A_Nudt2"/>
    <property type="match status" value="1"/>
</dbReference>
<gene>
    <name evidence="8" type="ORF">Tpal_1697</name>
</gene>
<keyword evidence="4 6" id="KW-0378">Hydrolase</keyword>
<dbReference type="PRINTS" id="PR00502">
    <property type="entry name" value="NUDIXFAMILY"/>
</dbReference>
<dbReference type="PANTHER" id="PTHR21340:SF0">
    <property type="entry name" value="BIS(5'-NUCLEOSYL)-TETRAPHOSPHATASE [ASYMMETRICAL]"/>
    <property type="match status" value="1"/>
</dbReference>
<reference evidence="8 9" key="1">
    <citation type="submission" date="2016-02" db="EMBL/GenBank/DDBJ databases">
        <authorList>
            <person name="Wen L."/>
            <person name="He K."/>
            <person name="Yang H."/>
        </authorList>
    </citation>
    <scope>NUCLEOTIDE SEQUENCE [LARGE SCALE GENOMIC DNA]</scope>
    <source>
        <strain evidence="8">Trichococcus palustris</strain>
    </source>
</reference>
<proteinExistence type="inferred from homology"/>
<evidence type="ECO:0000313" key="8">
    <source>
        <dbReference type="EMBL" id="CZQ93863.1"/>
    </source>
</evidence>
<dbReference type="GO" id="GO:0004081">
    <property type="term" value="F:bis(5'-nucleosyl)-tetraphosphatase (asymmetrical) activity"/>
    <property type="evidence" value="ECO:0007669"/>
    <property type="project" value="TreeGrafter"/>
</dbReference>
<sequence>MKKEKSCGAIVLSSNNGNRKVLLIQHENGGHWAFPKGHVENDETEIETAAREIKEETGLQVEISTAYRKAVSYSPAEGITKEVVYFLAFAADEEIQKQDAEVADYIWLPMNDALAKVTYANDKYILQTAIDFVEGLKN</sequence>
<comment type="similarity">
    <text evidence="1 6">Belongs to the Nudix hydrolase family.</text>
</comment>
<dbReference type="RefSeq" id="WP_087033268.1">
    <property type="nucleotide sequence ID" value="NZ_FJNE01000004.1"/>
</dbReference>
<dbReference type="Pfam" id="PF00293">
    <property type="entry name" value="NUDIX"/>
    <property type="match status" value="1"/>
</dbReference>
<evidence type="ECO:0000256" key="5">
    <source>
        <dbReference type="ARBA" id="ARBA00032644"/>
    </source>
</evidence>
<feature type="domain" description="Nudix hydrolase" evidence="7">
    <location>
        <begin position="2"/>
        <end position="134"/>
    </location>
</feature>
<evidence type="ECO:0000256" key="4">
    <source>
        <dbReference type="ARBA" id="ARBA00022801"/>
    </source>
</evidence>
<dbReference type="Gene3D" id="3.90.79.10">
    <property type="entry name" value="Nucleoside Triphosphate Pyrophosphohydrolase"/>
    <property type="match status" value="1"/>
</dbReference>
<evidence type="ECO:0000313" key="9">
    <source>
        <dbReference type="Proteomes" id="UP000242754"/>
    </source>
</evidence>
<keyword evidence="9" id="KW-1185">Reference proteome</keyword>
<dbReference type="InterPro" id="IPR000086">
    <property type="entry name" value="NUDIX_hydrolase_dom"/>
</dbReference>
<evidence type="ECO:0000256" key="2">
    <source>
        <dbReference type="ARBA" id="ARBA00018911"/>
    </source>
</evidence>
<dbReference type="InterPro" id="IPR051325">
    <property type="entry name" value="Nudix_hydrolase_domain"/>
</dbReference>
<keyword evidence="3" id="KW-0547">Nucleotide-binding</keyword>
<dbReference type="InterPro" id="IPR003565">
    <property type="entry name" value="Tetra_PHTase"/>
</dbReference>
<dbReference type="SUPFAM" id="SSF55811">
    <property type="entry name" value="Nudix"/>
    <property type="match status" value="1"/>
</dbReference>
<dbReference type="PROSITE" id="PS00893">
    <property type="entry name" value="NUDIX_BOX"/>
    <property type="match status" value="1"/>
</dbReference>
<protein>
    <recommendedName>
        <fullName evidence="2">Bis(5'-nucleosyl)-tetraphosphatase [asymmetrical]</fullName>
    </recommendedName>
    <alternativeName>
        <fullName evidence="5">Diadenosine 5',5'''-P1,P4-tetraphosphate asymmetrical hydrolase</fullName>
    </alternativeName>
</protein>
<dbReference type="InterPro" id="IPR020084">
    <property type="entry name" value="NUDIX_hydrolase_CS"/>
</dbReference>
<evidence type="ECO:0000256" key="3">
    <source>
        <dbReference type="ARBA" id="ARBA00022741"/>
    </source>
</evidence>
<evidence type="ECO:0000256" key="1">
    <source>
        <dbReference type="ARBA" id="ARBA00005582"/>
    </source>
</evidence>
<evidence type="ECO:0000256" key="6">
    <source>
        <dbReference type="RuleBase" id="RU003476"/>
    </source>
</evidence>
<dbReference type="Proteomes" id="UP000242754">
    <property type="component" value="Unassembled WGS sequence"/>
</dbReference>
<dbReference type="GO" id="GO:0006754">
    <property type="term" value="P:ATP biosynthetic process"/>
    <property type="evidence" value="ECO:0007669"/>
    <property type="project" value="TreeGrafter"/>
</dbReference>
<name>A0A143YNZ2_9LACT</name>
<dbReference type="STRING" id="140314.SAMN04488076_10624"/>
<dbReference type="AlphaFoldDB" id="A0A143YNZ2"/>
<organism evidence="8 9">
    <name type="scientific">Trichococcus palustris</name>
    <dbReference type="NCBI Taxonomy" id="140314"/>
    <lineage>
        <taxon>Bacteria</taxon>
        <taxon>Bacillati</taxon>
        <taxon>Bacillota</taxon>
        <taxon>Bacilli</taxon>
        <taxon>Lactobacillales</taxon>
        <taxon>Carnobacteriaceae</taxon>
        <taxon>Trichococcus</taxon>
    </lineage>
</organism>
<dbReference type="EMBL" id="FJNE01000004">
    <property type="protein sequence ID" value="CZQ93863.1"/>
    <property type="molecule type" value="Genomic_DNA"/>
</dbReference>
<dbReference type="InterPro" id="IPR020476">
    <property type="entry name" value="Nudix_hydrolase"/>
</dbReference>
<accession>A0A143YNZ2</accession>
<dbReference type="GO" id="GO:0006167">
    <property type="term" value="P:AMP biosynthetic process"/>
    <property type="evidence" value="ECO:0007669"/>
    <property type="project" value="TreeGrafter"/>
</dbReference>
<dbReference type="InterPro" id="IPR015797">
    <property type="entry name" value="NUDIX_hydrolase-like_dom_sf"/>
</dbReference>
<dbReference type="OrthoDB" id="9816289at2"/>
<dbReference type="PROSITE" id="PS51462">
    <property type="entry name" value="NUDIX"/>
    <property type="match status" value="1"/>
</dbReference>
<evidence type="ECO:0000259" key="7">
    <source>
        <dbReference type="PROSITE" id="PS51462"/>
    </source>
</evidence>
<dbReference type="PANTHER" id="PTHR21340">
    <property type="entry name" value="DIADENOSINE 5,5-P1,P4-TETRAPHOSPHATE PYROPHOSPHOHYDROLASE MUTT"/>
    <property type="match status" value="1"/>
</dbReference>